<feature type="transmembrane region" description="Helical" evidence="1">
    <location>
        <begin position="15"/>
        <end position="36"/>
    </location>
</feature>
<proteinExistence type="predicted"/>
<dbReference type="EMBL" id="JARJCM010000099">
    <property type="protein sequence ID" value="KAJ7029684.1"/>
    <property type="molecule type" value="Genomic_DNA"/>
</dbReference>
<reference evidence="2" key="1">
    <citation type="submission" date="2023-03" db="EMBL/GenBank/DDBJ databases">
        <title>Massive genome expansion in bonnet fungi (Mycena s.s.) driven by repeated elements and novel gene families across ecological guilds.</title>
        <authorList>
            <consortium name="Lawrence Berkeley National Laboratory"/>
            <person name="Harder C.B."/>
            <person name="Miyauchi S."/>
            <person name="Viragh M."/>
            <person name="Kuo A."/>
            <person name="Thoen E."/>
            <person name="Andreopoulos B."/>
            <person name="Lu D."/>
            <person name="Skrede I."/>
            <person name="Drula E."/>
            <person name="Henrissat B."/>
            <person name="Morin E."/>
            <person name="Kohler A."/>
            <person name="Barry K."/>
            <person name="LaButti K."/>
            <person name="Morin E."/>
            <person name="Salamov A."/>
            <person name="Lipzen A."/>
            <person name="Mereny Z."/>
            <person name="Hegedus B."/>
            <person name="Baldrian P."/>
            <person name="Stursova M."/>
            <person name="Weitz H."/>
            <person name="Taylor A."/>
            <person name="Grigoriev I.V."/>
            <person name="Nagy L.G."/>
            <person name="Martin F."/>
            <person name="Kauserud H."/>
        </authorList>
    </citation>
    <scope>NUCLEOTIDE SEQUENCE</scope>
    <source>
        <strain evidence="2">CBHHK200</strain>
    </source>
</reference>
<evidence type="ECO:0000313" key="3">
    <source>
        <dbReference type="Proteomes" id="UP001218188"/>
    </source>
</evidence>
<keyword evidence="1" id="KW-1133">Transmembrane helix</keyword>
<organism evidence="2 3">
    <name type="scientific">Mycena alexandri</name>
    <dbReference type="NCBI Taxonomy" id="1745969"/>
    <lineage>
        <taxon>Eukaryota</taxon>
        <taxon>Fungi</taxon>
        <taxon>Dikarya</taxon>
        <taxon>Basidiomycota</taxon>
        <taxon>Agaricomycotina</taxon>
        <taxon>Agaricomycetes</taxon>
        <taxon>Agaricomycetidae</taxon>
        <taxon>Agaricales</taxon>
        <taxon>Marasmiineae</taxon>
        <taxon>Mycenaceae</taxon>
        <taxon>Mycena</taxon>
    </lineage>
</organism>
<keyword evidence="1" id="KW-0472">Membrane</keyword>
<evidence type="ECO:0000313" key="2">
    <source>
        <dbReference type="EMBL" id="KAJ7029684.1"/>
    </source>
</evidence>
<sequence length="64" mass="7012">MSAALSTFKKSVPTGTVSASIICCSNALTFLTTWVYRTLVVRFHIWKCLITIGVYPVSIGVYPV</sequence>
<comment type="caution">
    <text evidence="2">The sequence shown here is derived from an EMBL/GenBank/DDBJ whole genome shotgun (WGS) entry which is preliminary data.</text>
</comment>
<gene>
    <name evidence="2" type="ORF">C8F04DRAFT_746617</name>
</gene>
<protein>
    <submittedName>
        <fullName evidence="2">Uncharacterized protein</fullName>
    </submittedName>
</protein>
<dbReference type="Proteomes" id="UP001218188">
    <property type="component" value="Unassembled WGS sequence"/>
</dbReference>
<dbReference type="AlphaFoldDB" id="A0AAD6SLE2"/>
<accession>A0AAD6SLE2</accession>
<keyword evidence="3" id="KW-1185">Reference proteome</keyword>
<feature type="transmembrane region" description="Helical" evidence="1">
    <location>
        <begin position="43"/>
        <end position="62"/>
    </location>
</feature>
<evidence type="ECO:0000256" key="1">
    <source>
        <dbReference type="SAM" id="Phobius"/>
    </source>
</evidence>
<keyword evidence="1" id="KW-0812">Transmembrane</keyword>
<name>A0AAD6SLE2_9AGAR</name>